<dbReference type="Pfam" id="PF13472">
    <property type="entry name" value="Lipase_GDSL_2"/>
    <property type="match status" value="1"/>
</dbReference>
<dbReference type="Proteomes" id="UP000192428">
    <property type="component" value="Unassembled WGS sequence"/>
</dbReference>
<evidence type="ECO:0000259" key="1">
    <source>
        <dbReference type="Pfam" id="PF13472"/>
    </source>
</evidence>
<reference evidence="2 3" key="1">
    <citation type="journal article" date="2016" name="PLoS ONE">
        <title>Comparative Genomics Analysis of Streptococcus tigurinus Strains Identifies Genetic Elements Specifically and Uniquely Present in Highly Virulent Strains.</title>
        <authorList>
            <person name="Diene S.M."/>
            <person name="Francois P."/>
            <person name="Zbinden A."/>
            <person name="Entenza J.M."/>
            <person name="Resch G."/>
        </authorList>
    </citation>
    <scope>NUCLEOTIDE SEQUENCE [LARGE SCALE GENOMIC DNA]</scope>
    <source>
        <strain evidence="2 3">AZ_8</strain>
    </source>
</reference>
<dbReference type="EMBL" id="LNVF01000013">
    <property type="protein sequence ID" value="ORJ27762.1"/>
    <property type="molecule type" value="Genomic_DNA"/>
</dbReference>
<protein>
    <recommendedName>
        <fullName evidence="1">SGNH hydrolase-type esterase domain-containing protein</fullName>
    </recommendedName>
</protein>
<proteinExistence type="predicted"/>
<organism evidence="2 3">
    <name type="scientific">Streptococcus oralis subsp. tigurinus</name>
    <dbReference type="NCBI Taxonomy" id="1077464"/>
    <lineage>
        <taxon>Bacteria</taxon>
        <taxon>Bacillati</taxon>
        <taxon>Bacillota</taxon>
        <taxon>Bacilli</taxon>
        <taxon>Lactobacillales</taxon>
        <taxon>Streptococcaceae</taxon>
        <taxon>Streptococcus</taxon>
    </lineage>
</organism>
<comment type="caution">
    <text evidence="2">The sequence shown here is derived from an EMBL/GenBank/DDBJ whole genome shotgun (WGS) entry which is preliminary data.</text>
</comment>
<dbReference type="InterPro" id="IPR013830">
    <property type="entry name" value="SGNH_hydro"/>
</dbReference>
<dbReference type="GO" id="GO:0004622">
    <property type="term" value="F:phosphatidylcholine lysophospholipase activity"/>
    <property type="evidence" value="ECO:0007669"/>
    <property type="project" value="TreeGrafter"/>
</dbReference>
<dbReference type="PANTHER" id="PTHR30383:SF5">
    <property type="entry name" value="SGNH HYDROLASE-TYPE ESTERASE DOMAIN-CONTAINING PROTEIN"/>
    <property type="match status" value="1"/>
</dbReference>
<dbReference type="PANTHER" id="PTHR30383">
    <property type="entry name" value="THIOESTERASE 1/PROTEASE 1/LYSOPHOSPHOLIPASE L1"/>
    <property type="match status" value="1"/>
</dbReference>
<dbReference type="CDD" id="cd00229">
    <property type="entry name" value="SGNH_hydrolase"/>
    <property type="match status" value="1"/>
</dbReference>
<dbReference type="SUPFAM" id="SSF52266">
    <property type="entry name" value="SGNH hydrolase"/>
    <property type="match status" value="1"/>
</dbReference>
<feature type="domain" description="SGNH hydrolase-type esterase" evidence="1">
    <location>
        <begin position="410"/>
        <end position="598"/>
    </location>
</feature>
<evidence type="ECO:0000313" key="3">
    <source>
        <dbReference type="Proteomes" id="UP000192428"/>
    </source>
</evidence>
<dbReference type="InterPro" id="IPR036514">
    <property type="entry name" value="SGNH_hydro_sf"/>
</dbReference>
<name>A0A1X0WLW8_STROR</name>
<accession>A0A1X0WLW8</accession>
<gene>
    <name evidence="2" type="ORF">ATE34_06340</name>
</gene>
<dbReference type="AlphaFoldDB" id="A0A1X0WLW8"/>
<sequence length="732" mass="82769">MTNNIEARGDARFYNDDKAMDYTKLYQIDEAIEAILQKKYGKDVRYAIASALKRIYYDAAQSGNANLEVSLARGKFTQLADRLNSIVKLLESKADDGQVESMLNNILDGSPKGTYNDIGALRSALPSGAKGIYITTNNGHWNYWNGSNWVDGGAYQSPLDGVPNQLGVIFDGLLTIDRDNQTVSIKKDTWFTFGNKNYAPEKDITIMYNPSGLSEYVVYDFQNKNLSVITLSDISKITSTQVILAVMYKNALHYPTYSQFIKTIGYRELTQDTNIGSVVQGNITYDNRSQTFSFKGLGEKNEIIVSKGTSYFTCYDQEDLVFSGGFLHHLVFDLLDNKFKLVRSSLRRNAETFTAENTKLLIASIYLNKLTHYSNPYFIKRLGELENLNSWELEELIVDLQTKKTTVVTLGDSTTDGYRTSNYSGNELESLMDKPKTYTQILNGIVNQQKGYNFNHKFYNRGFSGKTIAWLNQNLNEVLKPIPEKIDYAFITMGINDLVYNDAKVKAFKQDYINVINKLLSKGIKPLLMSTQAEFENFNRFGNKINAIADNVKREIAKEFGIPFIDYNRGTQNILSNSEYDTRLLIPDMCHFADLGHQKGAEFLASKLIAQTVIIKDDVRIGYASNKVSSDLVYSDYQNDEQKDVKWITRTDGFDLEGQLNSTQTKTMFEVSVYIERPSIVRYFGDNVIVTSNGQALSDGAVLDVGFYRIIAKNRPGVASKFRGLKFNLKEV</sequence>
<evidence type="ECO:0000313" key="2">
    <source>
        <dbReference type="EMBL" id="ORJ27762.1"/>
    </source>
</evidence>
<dbReference type="RefSeq" id="WP_084911972.1">
    <property type="nucleotide sequence ID" value="NZ_LNVF01000013.1"/>
</dbReference>
<dbReference type="Gene3D" id="3.40.50.1110">
    <property type="entry name" value="SGNH hydrolase"/>
    <property type="match status" value="1"/>
</dbReference>
<dbReference type="InterPro" id="IPR051532">
    <property type="entry name" value="Ester_Hydrolysis_Enzymes"/>
</dbReference>